<evidence type="ECO:0000256" key="3">
    <source>
        <dbReference type="ARBA" id="ARBA00022475"/>
    </source>
</evidence>
<feature type="transmembrane region" description="Helical" evidence="7">
    <location>
        <begin position="47"/>
        <end position="69"/>
    </location>
</feature>
<proteinExistence type="inferred from homology"/>
<keyword evidence="6 7" id="KW-0472">Membrane</keyword>
<name>A0AB39FLR0_9BURK</name>
<feature type="transmembrane region" description="Helical" evidence="7">
    <location>
        <begin position="266"/>
        <end position="283"/>
    </location>
</feature>
<dbReference type="InterPro" id="IPR029020">
    <property type="entry name" value="Ammonium/urea_transptr"/>
</dbReference>
<accession>A0AB39FLR0</accession>
<evidence type="ECO:0000256" key="7">
    <source>
        <dbReference type="SAM" id="Phobius"/>
    </source>
</evidence>
<evidence type="ECO:0000313" key="8">
    <source>
        <dbReference type="EMBL" id="XDJ79480.1"/>
    </source>
</evidence>
<feature type="transmembrane region" description="Helical" evidence="7">
    <location>
        <begin position="178"/>
        <end position="200"/>
    </location>
</feature>
<dbReference type="PANTHER" id="PTHR10464">
    <property type="entry name" value="UREA TRANSPORTER"/>
    <property type="match status" value="1"/>
</dbReference>
<dbReference type="RefSeq" id="WP_368649124.1">
    <property type="nucleotide sequence ID" value="NZ_CP158267.1"/>
</dbReference>
<feature type="transmembrane region" description="Helical" evidence="7">
    <location>
        <begin position="206"/>
        <end position="230"/>
    </location>
</feature>
<keyword evidence="3" id="KW-1003">Cell membrane</keyword>
<feature type="transmembrane region" description="Helical" evidence="7">
    <location>
        <begin position="130"/>
        <end position="157"/>
    </location>
</feature>
<sequence>MFQRVHEYSGVVFMRMLLRGISQIYLLSSGRAGALLLGAVAWQSWPLAGACLLGALAGTLWALSIGDIAGSRAGLNGYNGALAGLGVMAVLPPGWLAWSLVAPLAVLATWMAHAWRCRSAVPPYTAPFVLVTWLLMAVASGLGLPGVAAAAAVEVPWNSAVLSLVRGVGQVMFLDDPWAGALCVLGLALGAPAAALSAVLASGLCFLAAGLAGFPADAALLGLYGFNAVLTAEALRPVRAGNWLWPCLGVLLSLGLMRGFQWLELPSLTAPFLLATWAARWAAQECRRQARTA</sequence>
<evidence type="ECO:0000256" key="2">
    <source>
        <dbReference type="ARBA" id="ARBA00005914"/>
    </source>
</evidence>
<keyword evidence="4 7" id="KW-0812">Transmembrane</keyword>
<keyword evidence="5 7" id="KW-1133">Transmembrane helix</keyword>
<comment type="similarity">
    <text evidence="2">Belongs to the urea transporter family.</text>
</comment>
<comment type="subcellular location">
    <subcellularLocation>
        <location evidence="1">Cell membrane</location>
        <topology evidence="1">Multi-pass membrane protein</topology>
    </subcellularLocation>
</comment>
<feature type="transmembrane region" description="Helical" evidence="7">
    <location>
        <begin position="24"/>
        <end position="41"/>
    </location>
</feature>
<dbReference type="Pfam" id="PF03253">
    <property type="entry name" value="UT"/>
    <property type="match status" value="1"/>
</dbReference>
<dbReference type="PANTHER" id="PTHR10464:SF4">
    <property type="entry name" value="UREA TRANSPORTER"/>
    <property type="match status" value="1"/>
</dbReference>
<evidence type="ECO:0000256" key="1">
    <source>
        <dbReference type="ARBA" id="ARBA00004651"/>
    </source>
</evidence>
<dbReference type="AlphaFoldDB" id="A0AB39FLR0"/>
<evidence type="ECO:0000256" key="6">
    <source>
        <dbReference type="ARBA" id="ARBA00023136"/>
    </source>
</evidence>
<feature type="transmembrane region" description="Helical" evidence="7">
    <location>
        <begin position="81"/>
        <end position="110"/>
    </location>
</feature>
<organism evidence="8">
    <name type="scientific">Castellaniella ginsengisoli</name>
    <dbReference type="NCBI Taxonomy" id="546114"/>
    <lineage>
        <taxon>Bacteria</taxon>
        <taxon>Pseudomonadati</taxon>
        <taxon>Pseudomonadota</taxon>
        <taxon>Betaproteobacteria</taxon>
        <taxon>Burkholderiales</taxon>
        <taxon>Alcaligenaceae</taxon>
        <taxon>Castellaniella</taxon>
    </lineage>
</organism>
<protein>
    <submittedName>
        <fullName evidence="8">Urea transporter</fullName>
    </submittedName>
</protein>
<evidence type="ECO:0000256" key="4">
    <source>
        <dbReference type="ARBA" id="ARBA00022692"/>
    </source>
</evidence>
<dbReference type="GO" id="GO:0005886">
    <property type="term" value="C:plasma membrane"/>
    <property type="evidence" value="ECO:0007669"/>
    <property type="project" value="UniProtKB-SubCell"/>
</dbReference>
<dbReference type="InterPro" id="IPR004937">
    <property type="entry name" value="Urea_transporter"/>
</dbReference>
<dbReference type="Gene3D" id="1.10.3430.10">
    <property type="entry name" value="Ammonium transporter AmtB like domains"/>
    <property type="match status" value="1"/>
</dbReference>
<reference evidence="8" key="1">
    <citation type="submission" date="2024-05" db="EMBL/GenBank/DDBJ databases">
        <authorList>
            <person name="Luo Y.-C."/>
            <person name="Nicholds J."/>
            <person name="Mortimer T."/>
            <person name="Maboni G."/>
        </authorList>
    </citation>
    <scope>NUCLEOTIDE SEQUENCE</scope>
    <source>
        <strain evidence="8">141555</strain>
    </source>
</reference>
<evidence type="ECO:0000256" key="5">
    <source>
        <dbReference type="ARBA" id="ARBA00022989"/>
    </source>
</evidence>
<dbReference type="GO" id="GO:0015204">
    <property type="term" value="F:urea transmembrane transporter activity"/>
    <property type="evidence" value="ECO:0007669"/>
    <property type="project" value="InterPro"/>
</dbReference>
<gene>
    <name evidence="8" type="ORF">ABRZ07_11330</name>
</gene>
<dbReference type="EMBL" id="CP158267">
    <property type="protein sequence ID" value="XDJ79480.1"/>
    <property type="molecule type" value="Genomic_DNA"/>
</dbReference>